<accession>A0A8S5NPN8</accession>
<proteinExistence type="predicted"/>
<evidence type="ECO:0000313" key="1">
    <source>
        <dbReference type="EMBL" id="DAD96340.1"/>
    </source>
</evidence>
<organism evidence="1">
    <name type="scientific">Myoviridae sp. ctagO6</name>
    <dbReference type="NCBI Taxonomy" id="2826667"/>
    <lineage>
        <taxon>Viruses</taxon>
        <taxon>Duplodnaviria</taxon>
        <taxon>Heunggongvirae</taxon>
        <taxon>Uroviricota</taxon>
        <taxon>Caudoviricetes</taxon>
    </lineage>
</organism>
<sequence>MILGSFKDMDGGERVSRPRYWWYRNVCAAIGQYPALRDRIDDRGRQSVTASVSGMPHGSGVGRPAEAAALRAVCAREYDDYIAVQRAIDTAKGWPDGDLVLDIVSMWHWMRVKNFDYIADKLHVSERTARRYNSRFVYLVARNMGYYDKLA</sequence>
<dbReference type="EMBL" id="BK015215">
    <property type="protein sequence ID" value="DAD96340.1"/>
    <property type="molecule type" value="Genomic_DNA"/>
</dbReference>
<protein>
    <submittedName>
        <fullName evidence="1">Uncharacterized protein</fullName>
    </submittedName>
</protein>
<name>A0A8S5NPN8_9CAUD</name>
<reference evidence="1" key="1">
    <citation type="journal article" date="2021" name="Proc. Natl. Acad. Sci. U.S.A.">
        <title>A Catalog of Tens of Thousands of Viruses from Human Metagenomes Reveals Hidden Associations with Chronic Diseases.</title>
        <authorList>
            <person name="Tisza M.J."/>
            <person name="Buck C.B."/>
        </authorList>
    </citation>
    <scope>NUCLEOTIDE SEQUENCE</scope>
    <source>
        <strain evidence="1">CtagO6</strain>
    </source>
</reference>